<name>A0AA88UYG6_9ASTE</name>
<keyword evidence="2" id="KW-1185">Reference proteome</keyword>
<proteinExistence type="predicted"/>
<comment type="caution">
    <text evidence="1">The sequence shown here is derived from an EMBL/GenBank/DDBJ whole genome shotgun (WGS) entry which is preliminary data.</text>
</comment>
<evidence type="ECO:0000313" key="2">
    <source>
        <dbReference type="Proteomes" id="UP001188597"/>
    </source>
</evidence>
<protein>
    <submittedName>
        <fullName evidence="1">Uncharacterized protein</fullName>
    </submittedName>
</protein>
<evidence type="ECO:0000313" key="1">
    <source>
        <dbReference type="EMBL" id="KAK2998174.1"/>
    </source>
</evidence>
<dbReference type="Proteomes" id="UP001188597">
    <property type="component" value="Unassembled WGS sequence"/>
</dbReference>
<organism evidence="1 2">
    <name type="scientific">Escallonia herrerae</name>
    <dbReference type="NCBI Taxonomy" id="1293975"/>
    <lineage>
        <taxon>Eukaryota</taxon>
        <taxon>Viridiplantae</taxon>
        <taxon>Streptophyta</taxon>
        <taxon>Embryophyta</taxon>
        <taxon>Tracheophyta</taxon>
        <taxon>Spermatophyta</taxon>
        <taxon>Magnoliopsida</taxon>
        <taxon>eudicotyledons</taxon>
        <taxon>Gunneridae</taxon>
        <taxon>Pentapetalae</taxon>
        <taxon>asterids</taxon>
        <taxon>campanulids</taxon>
        <taxon>Escalloniales</taxon>
        <taxon>Escalloniaceae</taxon>
        <taxon>Escallonia</taxon>
    </lineage>
</organism>
<reference evidence="1" key="1">
    <citation type="submission" date="2022-12" db="EMBL/GenBank/DDBJ databases">
        <title>Draft genome assemblies for two species of Escallonia (Escalloniales).</title>
        <authorList>
            <person name="Chanderbali A."/>
            <person name="Dervinis C."/>
            <person name="Anghel I."/>
            <person name="Soltis D."/>
            <person name="Soltis P."/>
            <person name="Zapata F."/>
        </authorList>
    </citation>
    <scope>NUCLEOTIDE SEQUENCE</scope>
    <source>
        <strain evidence="1">UCBG64.0493</strain>
        <tissue evidence="1">Leaf</tissue>
    </source>
</reference>
<accession>A0AA88UYG6</accession>
<sequence length="180" mass="19537">MEGPTHISQSLATIYNHLVELVKFFAVDLDRIHKQPTKLRHHTPESANFHEPGNQVTTEVQRHEALQPADARPAYEDSRGRRTAAVFGGRGEGADLVLLHLYDRGVDPDGGEEPLHDVAHAAGGPAEDDHGVLGYQPLDPRLGGLFHVDGQRGGGGGRQLQPYATVDEGAVTTEVLHQRV</sequence>
<dbReference type="AlphaFoldDB" id="A0AA88UYG6"/>
<dbReference type="EMBL" id="JAVXUP010003781">
    <property type="protein sequence ID" value="KAK2998174.1"/>
    <property type="molecule type" value="Genomic_DNA"/>
</dbReference>
<gene>
    <name evidence="1" type="ORF">RJ639_023272</name>
</gene>